<evidence type="ECO:0000313" key="4">
    <source>
        <dbReference type="EMBL" id="MBK1659903.1"/>
    </source>
</evidence>
<organism evidence="4 5">
    <name type="scientific">Paracraurococcus ruber</name>
    <dbReference type="NCBI Taxonomy" id="77675"/>
    <lineage>
        <taxon>Bacteria</taxon>
        <taxon>Pseudomonadati</taxon>
        <taxon>Pseudomonadota</taxon>
        <taxon>Alphaproteobacteria</taxon>
        <taxon>Acetobacterales</taxon>
        <taxon>Roseomonadaceae</taxon>
        <taxon>Paracraurococcus</taxon>
    </lineage>
</organism>
<feature type="chain" id="PRO_5045918886" description="Alkaline phosphatase" evidence="1">
    <location>
        <begin position="35"/>
        <end position="531"/>
    </location>
</feature>
<dbReference type="EMBL" id="NRSG01000132">
    <property type="protein sequence ID" value="MBK1659903.1"/>
    <property type="molecule type" value="Genomic_DNA"/>
</dbReference>
<proteinExistence type="predicted"/>
<keyword evidence="1" id="KW-0732">Signal</keyword>
<keyword evidence="5" id="KW-1185">Reference proteome</keyword>
<dbReference type="InterPro" id="IPR052900">
    <property type="entry name" value="Phospholipid_Metab_Enz"/>
</dbReference>
<dbReference type="RefSeq" id="WP_133219972.1">
    <property type="nucleotide sequence ID" value="NZ_NRSG01000132.1"/>
</dbReference>
<comment type="caution">
    <text evidence="4">The sequence shown here is derived from an EMBL/GenBank/DDBJ whole genome shotgun (WGS) entry which is preliminary data.</text>
</comment>
<name>A0ABS1CZE0_9PROT</name>
<evidence type="ECO:0000259" key="2">
    <source>
        <dbReference type="Pfam" id="PF09423"/>
    </source>
</evidence>
<dbReference type="PANTHER" id="PTHR43606:SF2">
    <property type="entry name" value="ALKALINE PHOSPHATASE FAMILY PROTEIN (AFU_ORTHOLOGUE AFUA_5G03860)"/>
    <property type="match status" value="1"/>
</dbReference>
<evidence type="ECO:0000313" key="5">
    <source>
        <dbReference type="Proteomes" id="UP000697995"/>
    </source>
</evidence>
<dbReference type="InterPro" id="IPR029052">
    <property type="entry name" value="Metallo-depent_PP-like"/>
</dbReference>
<dbReference type="PROSITE" id="PS51318">
    <property type="entry name" value="TAT"/>
    <property type="match status" value="1"/>
</dbReference>
<dbReference type="Gene3D" id="2.60.40.380">
    <property type="entry name" value="Purple acid phosphatase-like, N-terminal"/>
    <property type="match status" value="1"/>
</dbReference>
<dbReference type="InterPro" id="IPR006311">
    <property type="entry name" value="TAT_signal"/>
</dbReference>
<dbReference type="Pfam" id="PF16655">
    <property type="entry name" value="PhoD_N"/>
    <property type="match status" value="1"/>
</dbReference>
<dbReference type="Pfam" id="PF09423">
    <property type="entry name" value="PhoD"/>
    <property type="match status" value="1"/>
</dbReference>
<feature type="signal peptide" evidence="1">
    <location>
        <begin position="1"/>
        <end position="34"/>
    </location>
</feature>
<evidence type="ECO:0000256" key="1">
    <source>
        <dbReference type="SAM" id="SignalP"/>
    </source>
</evidence>
<evidence type="ECO:0008006" key="6">
    <source>
        <dbReference type="Google" id="ProtNLM"/>
    </source>
</evidence>
<reference evidence="4 5" key="1">
    <citation type="journal article" date="2020" name="Microorganisms">
        <title>Osmotic Adaptation and Compatible Solute Biosynthesis of Phototrophic Bacteria as Revealed from Genome Analyses.</title>
        <authorList>
            <person name="Imhoff J.F."/>
            <person name="Rahn T."/>
            <person name="Kunzel S."/>
            <person name="Keller A."/>
            <person name="Neulinger S.C."/>
        </authorList>
    </citation>
    <scope>NUCLEOTIDE SEQUENCE [LARGE SCALE GENOMIC DNA]</scope>
    <source>
        <strain evidence="4 5">DSM 15382</strain>
    </source>
</reference>
<dbReference type="PANTHER" id="PTHR43606">
    <property type="entry name" value="PHOSPHATASE, PUTATIVE (AFU_ORTHOLOGUE AFUA_6G08710)-RELATED"/>
    <property type="match status" value="1"/>
</dbReference>
<sequence length="531" mass="58280">MDSTARHILALHRRGLLRGALGLAALAAAQPVRAQPVFGRYPFRLGVASGDPLPDGVVLWTRLAPDPLAPLGGMPAAAVPVGWEVAEDDRFARIAARGTELARPELGFSVHAEVGGLQPGRPYWYRFRAGSEASPVGRTRTAPAPEAAPARLRFINAGCQHLEHGWFTAWRHAAQEEEIDFVFHYGDYIYEHRGRLPGQPGWGPSPVRTHAGEEVHTLEDYRRRYAEYHMDADLMAAQAAHPFLPSFDDHEVDNNWAGGISEEDGGRRFPTLVPPEVFALRKQAAFQAWWENMPLRHAALPRGPAITAFRRLRFGRLAEVHVLDTRSFRDDQPCGDVNGPACETVARPDAQMLGAAQEGWLLDGMARSGATWQVLAQQVMVMRRELPGGAISMDKWDAYPAARARLLQGIRDRGLANAVVLAGDVHNAWAGSLRLDPLDERSPAVATEFVASSITSEGDGSETVASTAEVLRRNPHIAFFNNRRGYTLHDVTAGRMEVTFRAVPFVSRPDAAREDRGRFVVEAGRPGVTPA</sequence>
<feature type="domain" description="PhoD-like phosphatase metallophosphatase" evidence="2">
    <location>
        <begin position="156"/>
        <end position="500"/>
    </location>
</feature>
<dbReference type="InterPro" id="IPR038607">
    <property type="entry name" value="PhoD-like_sf"/>
</dbReference>
<evidence type="ECO:0000259" key="3">
    <source>
        <dbReference type="Pfam" id="PF16655"/>
    </source>
</evidence>
<feature type="domain" description="Phospholipase D N-terminal" evidence="3">
    <location>
        <begin position="45"/>
        <end position="141"/>
    </location>
</feature>
<dbReference type="Proteomes" id="UP000697995">
    <property type="component" value="Unassembled WGS sequence"/>
</dbReference>
<dbReference type="InterPro" id="IPR018946">
    <property type="entry name" value="PhoD-like_MPP"/>
</dbReference>
<accession>A0ABS1CZE0</accession>
<dbReference type="CDD" id="cd07389">
    <property type="entry name" value="MPP_PhoD"/>
    <property type="match status" value="1"/>
</dbReference>
<dbReference type="Gene3D" id="3.60.21.70">
    <property type="entry name" value="PhoD-like phosphatase"/>
    <property type="match status" value="1"/>
</dbReference>
<protein>
    <recommendedName>
        <fullName evidence="6">Alkaline phosphatase</fullName>
    </recommendedName>
</protein>
<gene>
    <name evidence="4" type="ORF">CKO45_16855</name>
</gene>
<dbReference type="SUPFAM" id="SSF56300">
    <property type="entry name" value="Metallo-dependent phosphatases"/>
    <property type="match status" value="1"/>
</dbReference>
<dbReference type="InterPro" id="IPR032093">
    <property type="entry name" value="PhoD_N"/>
</dbReference>